<name>A0A9D4V2K6_ADICA</name>
<dbReference type="GO" id="GO:0048731">
    <property type="term" value="P:system development"/>
    <property type="evidence" value="ECO:0007669"/>
    <property type="project" value="UniProtKB-ARBA"/>
</dbReference>
<dbReference type="InterPro" id="IPR046960">
    <property type="entry name" value="PPR_At4g14850-like_plant"/>
</dbReference>
<dbReference type="GO" id="GO:0003723">
    <property type="term" value="F:RNA binding"/>
    <property type="evidence" value="ECO:0007669"/>
    <property type="project" value="InterPro"/>
</dbReference>
<dbReference type="InterPro" id="IPR011990">
    <property type="entry name" value="TPR-like_helical_dom_sf"/>
</dbReference>
<accession>A0A9D4V2K6</accession>
<dbReference type="PROSITE" id="PS51375">
    <property type="entry name" value="PPR"/>
    <property type="match status" value="2"/>
</dbReference>
<comment type="caution">
    <text evidence="3">The sequence shown here is derived from an EMBL/GenBank/DDBJ whole genome shotgun (WGS) entry which is preliminary data.</text>
</comment>
<dbReference type="Gene3D" id="1.25.40.10">
    <property type="entry name" value="Tetratricopeptide repeat domain"/>
    <property type="match status" value="2"/>
</dbReference>
<reference evidence="3" key="1">
    <citation type="submission" date="2021-01" db="EMBL/GenBank/DDBJ databases">
        <title>Adiantum capillus-veneris genome.</title>
        <authorList>
            <person name="Fang Y."/>
            <person name="Liao Q."/>
        </authorList>
    </citation>
    <scope>NUCLEOTIDE SEQUENCE</scope>
    <source>
        <strain evidence="3">H3</strain>
        <tissue evidence="3">Leaf</tissue>
    </source>
</reference>
<keyword evidence="4" id="KW-1185">Reference proteome</keyword>
<dbReference type="OrthoDB" id="185373at2759"/>
<proteinExistence type="predicted"/>
<feature type="repeat" description="PPR" evidence="2">
    <location>
        <begin position="170"/>
        <end position="204"/>
    </location>
</feature>
<dbReference type="Pfam" id="PF01535">
    <property type="entry name" value="PPR"/>
    <property type="match status" value="3"/>
</dbReference>
<dbReference type="Pfam" id="PF13041">
    <property type="entry name" value="PPR_2"/>
    <property type="match status" value="1"/>
</dbReference>
<dbReference type="PANTHER" id="PTHR47926:SF533">
    <property type="entry name" value="DYW DOMAIN-CONTAINING PROTEIN"/>
    <property type="match status" value="1"/>
</dbReference>
<protein>
    <recommendedName>
        <fullName evidence="5">Pentatricopeptide repeat-containing protein</fullName>
    </recommendedName>
</protein>
<keyword evidence="1" id="KW-0677">Repeat</keyword>
<evidence type="ECO:0000256" key="2">
    <source>
        <dbReference type="PROSITE-ProRule" id="PRU00708"/>
    </source>
</evidence>
<dbReference type="Proteomes" id="UP000886520">
    <property type="component" value="Chromosome 6"/>
</dbReference>
<evidence type="ECO:0000313" key="3">
    <source>
        <dbReference type="EMBL" id="KAI5078615.1"/>
    </source>
</evidence>
<dbReference type="NCBIfam" id="TIGR00756">
    <property type="entry name" value="PPR"/>
    <property type="match status" value="2"/>
</dbReference>
<evidence type="ECO:0000256" key="1">
    <source>
        <dbReference type="ARBA" id="ARBA00022737"/>
    </source>
</evidence>
<sequence>MGIKPNDVTLVSVLDACSTATEVHILHTFLIFRNFEHNSNLQTALVNLHDKVGCYHDAMYIFNNSTHKDVISWTSGIAACAHTEHGREALNLFYQMLAQGVEPNSVTFVCTLDGCSSLTALEEGKELHAAIAENGYDDDEVVVNALINMYGKCGNAPEAVGLFWSNHKPDSVSWSAVISACALNGQAMTALDIFNQMEALELKANEAIFLCVLTSCSHGGLIDQGLRLFIFCIKRHCLCPGEEHFACLIDLYGRAGQLGAAERLLELIPFAPAMSALASLLGACRFHGDGDRGLRCGETLLDIDPHNAASYIDCANLYAATTVWE</sequence>
<dbReference type="FunFam" id="1.25.40.10:FF:000158">
    <property type="entry name" value="pentatricopeptide repeat-containing protein At2g33680"/>
    <property type="match status" value="1"/>
</dbReference>
<gene>
    <name evidence="3" type="ORF">GOP47_0006286</name>
</gene>
<dbReference type="EMBL" id="JABFUD020000006">
    <property type="protein sequence ID" value="KAI5078615.1"/>
    <property type="molecule type" value="Genomic_DNA"/>
</dbReference>
<dbReference type="GO" id="GO:0009451">
    <property type="term" value="P:RNA modification"/>
    <property type="evidence" value="ECO:0007669"/>
    <property type="project" value="InterPro"/>
</dbReference>
<dbReference type="InterPro" id="IPR002885">
    <property type="entry name" value="PPR_rpt"/>
</dbReference>
<evidence type="ECO:0000313" key="4">
    <source>
        <dbReference type="Proteomes" id="UP000886520"/>
    </source>
</evidence>
<organism evidence="3 4">
    <name type="scientific">Adiantum capillus-veneris</name>
    <name type="common">Maidenhair fern</name>
    <dbReference type="NCBI Taxonomy" id="13818"/>
    <lineage>
        <taxon>Eukaryota</taxon>
        <taxon>Viridiplantae</taxon>
        <taxon>Streptophyta</taxon>
        <taxon>Embryophyta</taxon>
        <taxon>Tracheophyta</taxon>
        <taxon>Polypodiopsida</taxon>
        <taxon>Polypodiidae</taxon>
        <taxon>Polypodiales</taxon>
        <taxon>Pteridineae</taxon>
        <taxon>Pteridaceae</taxon>
        <taxon>Vittarioideae</taxon>
        <taxon>Adiantum</taxon>
    </lineage>
</organism>
<feature type="repeat" description="PPR" evidence="2">
    <location>
        <begin position="69"/>
        <end position="103"/>
    </location>
</feature>
<evidence type="ECO:0008006" key="5">
    <source>
        <dbReference type="Google" id="ProtNLM"/>
    </source>
</evidence>
<dbReference type="PANTHER" id="PTHR47926">
    <property type="entry name" value="PENTATRICOPEPTIDE REPEAT-CONTAINING PROTEIN"/>
    <property type="match status" value="1"/>
</dbReference>
<dbReference type="AlphaFoldDB" id="A0A9D4V2K6"/>